<keyword evidence="2" id="KW-0479">Metal-binding</keyword>
<evidence type="ECO:0000256" key="3">
    <source>
        <dbReference type="ARBA" id="ARBA00022982"/>
    </source>
</evidence>
<proteinExistence type="predicted"/>
<keyword evidence="1" id="KW-0813">Transport</keyword>
<dbReference type="SUPFAM" id="SSF54862">
    <property type="entry name" value="4Fe-4S ferredoxins"/>
    <property type="match status" value="1"/>
</dbReference>
<protein>
    <submittedName>
        <fullName evidence="6">4Fe-4S dicluster domain-containing protein</fullName>
    </submittedName>
</protein>
<name>A0A8I0G8R8_9ACTO</name>
<evidence type="ECO:0000313" key="7">
    <source>
        <dbReference type="Proteomes" id="UP000627538"/>
    </source>
</evidence>
<dbReference type="Gene3D" id="3.30.70.20">
    <property type="match status" value="1"/>
</dbReference>
<keyword evidence="4" id="KW-0408">Iron</keyword>
<dbReference type="InterPro" id="IPR012206">
    <property type="entry name" value="Fd_FixX"/>
</dbReference>
<reference evidence="6 7" key="1">
    <citation type="submission" date="2020-08" db="EMBL/GenBank/DDBJ databases">
        <title>Winkia gen. nov., sp. nov., isolated from faeces of the Anser albifrons in China.</title>
        <authorList>
            <person name="Liu Q."/>
        </authorList>
    </citation>
    <scope>NUCLEOTIDE SEQUENCE [LARGE SCALE GENOMIC DNA]</scope>
    <source>
        <strain evidence="6 7">C62</strain>
    </source>
</reference>
<dbReference type="GO" id="GO:0051536">
    <property type="term" value="F:iron-sulfur cluster binding"/>
    <property type="evidence" value="ECO:0007669"/>
    <property type="project" value="UniProtKB-KW"/>
</dbReference>
<dbReference type="GO" id="GO:0005506">
    <property type="term" value="F:iron ion binding"/>
    <property type="evidence" value="ECO:0007669"/>
    <property type="project" value="InterPro"/>
</dbReference>
<evidence type="ECO:0000256" key="1">
    <source>
        <dbReference type="ARBA" id="ARBA00022448"/>
    </source>
</evidence>
<gene>
    <name evidence="6" type="ORF">H8R10_03185</name>
</gene>
<dbReference type="PIRSF" id="PIRSF036548">
    <property type="entry name" value="Fdx_FixX"/>
    <property type="match status" value="1"/>
</dbReference>
<organism evidence="6 7">
    <name type="scientific">Nanchangia anserum</name>
    <dbReference type="NCBI Taxonomy" id="2692125"/>
    <lineage>
        <taxon>Bacteria</taxon>
        <taxon>Bacillati</taxon>
        <taxon>Actinomycetota</taxon>
        <taxon>Actinomycetes</taxon>
        <taxon>Actinomycetales</taxon>
        <taxon>Actinomycetaceae</taxon>
        <taxon>Nanchangia</taxon>
    </lineage>
</organism>
<evidence type="ECO:0000313" key="6">
    <source>
        <dbReference type="EMBL" id="MBD3689234.1"/>
    </source>
</evidence>
<dbReference type="PANTHER" id="PTHR43082:SF3">
    <property type="entry name" value="FERREDOXIN-LIKE PROTEIN YDIT"/>
    <property type="match status" value="1"/>
</dbReference>
<dbReference type="AlphaFoldDB" id="A0A8I0G8R8"/>
<keyword evidence="5" id="KW-0411">Iron-sulfur</keyword>
<dbReference type="PANTHER" id="PTHR43082">
    <property type="entry name" value="FERREDOXIN-LIKE"/>
    <property type="match status" value="1"/>
</dbReference>
<accession>A0A8I0G8R8</accession>
<evidence type="ECO:0000256" key="4">
    <source>
        <dbReference type="ARBA" id="ARBA00023004"/>
    </source>
</evidence>
<sequence>MKPTERSIHERLSVNRYQTDETTNHIEVNQDYARATGLGKVLVAICPAHVYTENPDGSISVEYAACLECGTCTHVGGPELLTWHPPAGGAGVSYRHG</sequence>
<dbReference type="RefSeq" id="WP_191071300.1">
    <property type="nucleotide sequence ID" value="NZ_CP060506.1"/>
</dbReference>
<evidence type="ECO:0000256" key="2">
    <source>
        <dbReference type="ARBA" id="ARBA00022723"/>
    </source>
</evidence>
<evidence type="ECO:0000256" key="5">
    <source>
        <dbReference type="ARBA" id="ARBA00023014"/>
    </source>
</evidence>
<keyword evidence="3" id="KW-0249">Electron transport</keyword>
<dbReference type="Proteomes" id="UP000627538">
    <property type="component" value="Unassembled WGS sequence"/>
</dbReference>
<dbReference type="EMBL" id="JACRUO010000001">
    <property type="protein sequence ID" value="MBD3689234.1"/>
    <property type="molecule type" value="Genomic_DNA"/>
</dbReference>
<comment type="caution">
    <text evidence="6">The sequence shown here is derived from an EMBL/GenBank/DDBJ whole genome shotgun (WGS) entry which is preliminary data.</text>
</comment>
<keyword evidence="7" id="KW-1185">Reference proteome</keyword>